<evidence type="ECO:0000313" key="3">
    <source>
        <dbReference type="Proteomes" id="UP000198318"/>
    </source>
</evidence>
<name>A0A239NNX4_9ACTN</name>
<dbReference type="AlphaFoldDB" id="A0A239NNX4"/>
<protein>
    <recommendedName>
        <fullName evidence="4">Guanylate cyclase domain-containing protein</fullName>
    </recommendedName>
</protein>
<gene>
    <name evidence="2" type="ORF">SAMN05443665_104558</name>
</gene>
<dbReference type="OrthoDB" id="3482507at2"/>
<dbReference type="RefSeq" id="WP_089330100.1">
    <property type="nucleotide sequence ID" value="NZ_FZOR01000045.1"/>
</dbReference>
<feature type="region of interest" description="Disordered" evidence="1">
    <location>
        <begin position="51"/>
        <end position="74"/>
    </location>
</feature>
<proteinExistence type="predicted"/>
<dbReference type="InterPro" id="IPR029787">
    <property type="entry name" value="Nucleotide_cyclase"/>
</dbReference>
<accession>A0A239NNX4</accession>
<dbReference type="Gene3D" id="3.30.70.1230">
    <property type="entry name" value="Nucleotide cyclase"/>
    <property type="match status" value="1"/>
</dbReference>
<reference evidence="2 3" key="1">
    <citation type="submission" date="2017-06" db="EMBL/GenBank/DDBJ databases">
        <authorList>
            <person name="Kim H.J."/>
            <person name="Triplett B.A."/>
        </authorList>
    </citation>
    <scope>NUCLEOTIDE SEQUENCE [LARGE SCALE GENOMIC DNA]</scope>
    <source>
        <strain evidence="2 3">DSM 44715</strain>
    </source>
</reference>
<evidence type="ECO:0008006" key="4">
    <source>
        <dbReference type="Google" id="ProtNLM"/>
    </source>
</evidence>
<dbReference type="EMBL" id="FZOR01000045">
    <property type="protein sequence ID" value="SNT56611.1"/>
    <property type="molecule type" value="Genomic_DNA"/>
</dbReference>
<sequence length="274" mass="29853">MRDNRLGTRRHEDCDLQRMLGSALAEEAEADQLTAAPSTIAAELAVIMDPQAQQQVHQPLSPPDSDLETERPVPPDVMGQNCSIFIVDIAGFSSPTRTDADRDCIRTVMYDLMDQAFTAAGLDLVRLYQEDRGDGALVIVPPTTPTTQVVGPMLAHLAAGLRRHNRRADDATRLQLRVALDVGPVHHDPQDGVHGFAIIRTARMLNARVVKQRVAETGADLAFITSDFVYDSVITPAPGLVDPSRYSRVQVQVKETSLSAWLALEGGVSRLSTL</sequence>
<evidence type="ECO:0000256" key="1">
    <source>
        <dbReference type="SAM" id="MobiDB-lite"/>
    </source>
</evidence>
<evidence type="ECO:0000313" key="2">
    <source>
        <dbReference type="EMBL" id="SNT56611.1"/>
    </source>
</evidence>
<dbReference type="Proteomes" id="UP000198318">
    <property type="component" value="Unassembled WGS sequence"/>
</dbReference>
<keyword evidence="3" id="KW-1185">Reference proteome</keyword>
<dbReference type="SUPFAM" id="SSF55073">
    <property type="entry name" value="Nucleotide cyclase"/>
    <property type="match status" value="1"/>
</dbReference>
<organism evidence="2 3">
    <name type="scientific">Actinomadura meyerae</name>
    <dbReference type="NCBI Taxonomy" id="240840"/>
    <lineage>
        <taxon>Bacteria</taxon>
        <taxon>Bacillati</taxon>
        <taxon>Actinomycetota</taxon>
        <taxon>Actinomycetes</taxon>
        <taxon>Streptosporangiales</taxon>
        <taxon>Thermomonosporaceae</taxon>
        <taxon>Actinomadura</taxon>
    </lineage>
</organism>